<dbReference type="Proteomes" id="UP000655208">
    <property type="component" value="Unassembled WGS sequence"/>
</dbReference>
<evidence type="ECO:0000256" key="1">
    <source>
        <dbReference type="SAM" id="Coils"/>
    </source>
</evidence>
<proteinExistence type="predicted"/>
<gene>
    <name evidence="2" type="ORF">GCM10011594_17570</name>
</gene>
<comment type="caution">
    <text evidence="2">The sequence shown here is derived from an EMBL/GenBank/DDBJ whole genome shotgun (WGS) entry which is preliminary data.</text>
</comment>
<dbReference type="EMBL" id="BMNA01000003">
    <property type="protein sequence ID" value="GGL98147.1"/>
    <property type="molecule type" value="Genomic_DNA"/>
</dbReference>
<dbReference type="AlphaFoldDB" id="A0A917SUJ9"/>
<feature type="coiled-coil region" evidence="1">
    <location>
        <begin position="20"/>
        <end position="47"/>
    </location>
</feature>
<reference evidence="2" key="1">
    <citation type="journal article" date="2014" name="Int. J. Syst. Evol. Microbiol.">
        <title>Complete genome sequence of Corynebacterium casei LMG S-19264T (=DSM 44701T), isolated from a smear-ripened cheese.</title>
        <authorList>
            <consortium name="US DOE Joint Genome Institute (JGI-PGF)"/>
            <person name="Walter F."/>
            <person name="Albersmeier A."/>
            <person name="Kalinowski J."/>
            <person name="Ruckert C."/>
        </authorList>
    </citation>
    <scope>NUCLEOTIDE SEQUENCE</scope>
    <source>
        <strain evidence="2">CGMCC 4.7308</strain>
    </source>
</reference>
<accession>A0A917SUJ9</accession>
<evidence type="ECO:0000313" key="2">
    <source>
        <dbReference type="EMBL" id="GGL98147.1"/>
    </source>
</evidence>
<protein>
    <submittedName>
        <fullName evidence="2">Uncharacterized protein</fullName>
    </submittedName>
</protein>
<name>A0A917SUJ9_9ACTN</name>
<sequence length="87" mass="9007">MAAVEPAVPDVCAAVDEGWVMDAAAEVEDAELDIEETDDAAEDEDADATLLLDAEDGEEASFDPQADSARVAAAARAAQVAVLRCIE</sequence>
<keyword evidence="3" id="KW-1185">Reference proteome</keyword>
<evidence type="ECO:0000313" key="3">
    <source>
        <dbReference type="Proteomes" id="UP000655208"/>
    </source>
</evidence>
<reference evidence="2" key="2">
    <citation type="submission" date="2020-09" db="EMBL/GenBank/DDBJ databases">
        <authorList>
            <person name="Sun Q."/>
            <person name="Zhou Y."/>
        </authorList>
    </citation>
    <scope>NUCLEOTIDE SEQUENCE</scope>
    <source>
        <strain evidence="2">CGMCC 4.7308</strain>
    </source>
</reference>
<organism evidence="2 3">
    <name type="scientific">Nakamurella endophytica</name>
    <dbReference type="NCBI Taxonomy" id="1748367"/>
    <lineage>
        <taxon>Bacteria</taxon>
        <taxon>Bacillati</taxon>
        <taxon>Actinomycetota</taxon>
        <taxon>Actinomycetes</taxon>
        <taxon>Nakamurellales</taxon>
        <taxon>Nakamurellaceae</taxon>
        <taxon>Nakamurella</taxon>
    </lineage>
</organism>
<keyword evidence="1" id="KW-0175">Coiled coil</keyword>